<proteinExistence type="predicted"/>
<keyword evidence="3" id="KW-1185">Reference proteome</keyword>
<evidence type="ECO:0008006" key="4">
    <source>
        <dbReference type="Google" id="ProtNLM"/>
    </source>
</evidence>
<organism evidence="2 3">
    <name type="scientific">Microbacterium wangchenii</name>
    <dbReference type="NCBI Taxonomy" id="2541726"/>
    <lineage>
        <taxon>Bacteria</taxon>
        <taxon>Bacillati</taxon>
        <taxon>Actinomycetota</taxon>
        <taxon>Actinomycetes</taxon>
        <taxon>Micrococcales</taxon>
        <taxon>Microbacteriaceae</taxon>
        <taxon>Microbacterium</taxon>
    </lineage>
</organism>
<accession>A0ABX5SV30</accession>
<reference evidence="2 3" key="1">
    <citation type="submission" date="2019-03" db="EMBL/GenBank/DDBJ databases">
        <authorList>
            <person name="Dong K."/>
        </authorList>
    </citation>
    <scope>NUCLEOTIDE SEQUENCE [LARGE SCALE GENOMIC DNA]</scope>
    <source>
        <strain evidence="3">dk512</strain>
    </source>
</reference>
<gene>
    <name evidence="2" type="ORF">E4K62_08220</name>
</gene>
<feature type="region of interest" description="Disordered" evidence="1">
    <location>
        <begin position="83"/>
        <end position="134"/>
    </location>
</feature>
<evidence type="ECO:0000313" key="3">
    <source>
        <dbReference type="Proteomes" id="UP000295748"/>
    </source>
</evidence>
<dbReference type="InterPro" id="IPR013325">
    <property type="entry name" value="RNA_pol_sigma_r2"/>
</dbReference>
<feature type="compositionally biased region" description="Polar residues" evidence="1">
    <location>
        <begin position="120"/>
        <end position="134"/>
    </location>
</feature>
<dbReference type="SUPFAM" id="SSF88946">
    <property type="entry name" value="Sigma2 domain of RNA polymerase sigma factors"/>
    <property type="match status" value="1"/>
</dbReference>
<protein>
    <recommendedName>
        <fullName evidence="4">RNA polymerase sigma-70 region 2 domain-containing protein</fullName>
    </recommendedName>
</protein>
<feature type="compositionally biased region" description="Basic residues" evidence="1">
    <location>
        <begin position="107"/>
        <end position="118"/>
    </location>
</feature>
<evidence type="ECO:0000256" key="1">
    <source>
        <dbReference type="SAM" id="MobiDB-lite"/>
    </source>
</evidence>
<dbReference type="EMBL" id="CP038266">
    <property type="protein sequence ID" value="QBR88674.1"/>
    <property type="molecule type" value="Genomic_DNA"/>
</dbReference>
<feature type="compositionally biased region" description="Basic residues" evidence="1">
    <location>
        <begin position="83"/>
        <end position="99"/>
    </location>
</feature>
<evidence type="ECO:0000313" key="2">
    <source>
        <dbReference type="EMBL" id="QBR88674.1"/>
    </source>
</evidence>
<name>A0ABX5SV30_9MICO</name>
<dbReference type="Proteomes" id="UP000295748">
    <property type="component" value="Chromosome"/>
</dbReference>
<dbReference type="Gene3D" id="1.10.1740.10">
    <property type="match status" value="1"/>
</dbReference>
<sequence length="134" mass="15410">MAHGQHLQRAVPVNTHEADAKWATTVIEDIGVDLLRYLARRTAQEDVPDLLNDTLSVVWERRADLPRSSPEARMWAFGVARNTLRKHRHTHSKRTRSGRPSRGFQFPRRRPTRARGSSRHNVASCSRSPQRSSR</sequence>